<dbReference type="AlphaFoldDB" id="A0A7W5VIB3"/>
<protein>
    <recommendedName>
        <fullName evidence="1">ABC-three component systems C-terminal domain-containing protein</fullName>
    </recommendedName>
</protein>
<dbReference type="GeneID" id="95390579"/>
<name>A0A7W5VIB3_9ACTN</name>
<sequence>MAAFLTPDGFEGEWDCFQCKHYVEALMPSDAYPEIFKLIRSVVEGHYTMPRRYYFLAPQGCGQTLKRMLSRPSELRAKFLEKFDGDKPLGAGLDGSLVDKIRALAETIEYNVFQSSEVHEILTVHKRTPYYAHRFGGPLPARPAIETPPEMPAENESRYIAHLFDVYGEHFGMAIQGVASIKNHPKASKHFSRQREAFYSAEALRLFARDSVMPGTFEELQDEVHDGVIETQERSYPDGMERLTRVLEMAAALNLTSNALISVSNPRDKRGICHQLANTDRLVWCEEQ</sequence>
<keyword evidence="3" id="KW-1185">Reference proteome</keyword>
<evidence type="ECO:0000313" key="2">
    <source>
        <dbReference type="EMBL" id="MBB3728342.1"/>
    </source>
</evidence>
<gene>
    <name evidence="2" type="ORF">FHR33_004202</name>
</gene>
<dbReference type="InterPro" id="IPR046914">
    <property type="entry name" value="ABC-3C_CTD6"/>
</dbReference>
<dbReference type="Pfam" id="PF20282">
    <property type="entry name" value="CTD6"/>
    <property type="match status" value="1"/>
</dbReference>
<dbReference type="Proteomes" id="UP000579945">
    <property type="component" value="Unassembled WGS sequence"/>
</dbReference>
<evidence type="ECO:0000259" key="1">
    <source>
        <dbReference type="Pfam" id="PF20282"/>
    </source>
</evidence>
<proteinExistence type="predicted"/>
<dbReference type="RefSeq" id="WP_183650161.1">
    <property type="nucleotide sequence ID" value="NZ_BAAAXX010000032.1"/>
</dbReference>
<organism evidence="2 3">
    <name type="scientific">Nonomuraea dietziae</name>
    <dbReference type="NCBI Taxonomy" id="65515"/>
    <lineage>
        <taxon>Bacteria</taxon>
        <taxon>Bacillati</taxon>
        <taxon>Actinomycetota</taxon>
        <taxon>Actinomycetes</taxon>
        <taxon>Streptosporangiales</taxon>
        <taxon>Streptosporangiaceae</taxon>
        <taxon>Nonomuraea</taxon>
    </lineage>
</organism>
<dbReference type="EMBL" id="JACIBV010000001">
    <property type="protein sequence ID" value="MBB3728342.1"/>
    <property type="molecule type" value="Genomic_DNA"/>
</dbReference>
<feature type="domain" description="ABC-three component systems C-terminal" evidence="1">
    <location>
        <begin position="156"/>
        <end position="284"/>
    </location>
</feature>
<evidence type="ECO:0000313" key="3">
    <source>
        <dbReference type="Proteomes" id="UP000579945"/>
    </source>
</evidence>
<accession>A0A7W5VIB3</accession>
<reference evidence="2 3" key="1">
    <citation type="submission" date="2020-08" db="EMBL/GenBank/DDBJ databases">
        <title>Sequencing the genomes of 1000 actinobacteria strains.</title>
        <authorList>
            <person name="Klenk H.-P."/>
        </authorList>
    </citation>
    <scope>NUCLEOTIDE SEQUENCE [LARGE SCALE GENOMIC DNA]</scope>
    <source>
        <strain evidence="2 3">DSM 44320</strain>
    </source>
</reference>
<comment type="caution">
    <text evidence="2">The sequence shown here is derived from an EMBL/GenBank/DDBJ whole genome shotgun (WGS) entry which is preliminary data.</text>
</comment>